<evidence type="ECO:0000313" key="2">
    <source>
        <dbReference type="EMBL" id="PXW90096.1"/>
    </source>
</evidence>
<organism evidence="2 3">
    <name type="scientific">Pseudogracilibacillus auburnensis</name>
    <dbReference type="NCBI Taxonomy" id="1494959"/>
    <lineage>
        <taxon>Bacteria</taxon>
        <taxon>Bacillati</taxon>
        <taxon>Bacillota</taxon>
        <taxon>Bacilli</taxon>
        <taxon>Bacillales</taxon>
        <taxon>Bacillaceae</taxon>
        <taxon>Pseudogracilibacillus</taxon>
    </lineage>
</organism>
<dbReference type="AlphaFoldDB" id="A0A2V3W980"/>
<evidence type="ECO:0000313" key="3">
    <source>
        <dbReference type="Proteomes" id="UP000247978"/>
    </source>
</evidence>
<feature type="domain" description="Acyclic terpene utilisation N-terminal" evidence="1">
    <location>
        <begin position="2"/>
        <end position="212"/>
    </location>
</feature>
<sequence length="216" mass="24034">MKQLGFPYAIISPVGEGIITKVQDTGGLIDLRTVKEQLLYEVHNPREYITPDVVADFTTVQLEEIKENQILVKGGSGKERPHSLKVSVGYHAGYLGEGEISYAGTGALERAQLSKEILYERLSPHFDHLRVDIIGISSIHRKQFNESEPYEVRVRAAGRHRQKMYAERIGHEVESLYLNGPAAGGGARKHVTDSIGIISTLIARNKVKSKVEFLET</sequence>
<evidence type="ECO:0000259" key="1">
    <source>
        <dbReference type="Pfam" id="PF07287"/>
    </source>
</evidence>
<dbReference type="PANTHER" id="PTHR47472:SF1">
    <property type="entry name" value="DUF1446-DOMAIN-CONTAINING PROTEIN"/>
    <property type="match status" value="1"/>
</dbReference>
<gene>
    <name evidence="2" type="ORF">DFR56_1014</name>
</gene>
<comment type="caution">
    <text evidence="2">The sequence shown here is derived from an EMBL/GenBank/DDBJ whole genome shotgun (WGS) entry which is preliminary data.</text>
</comment>
<protein>
    <submittedName>
        <fullName evidence="2">Uncharacterized protein DUF1446</fullName>
    </submittedName>
</protein>
<dbReference type="EMBL" id="QJJQ01000001">
    <property type="protein sequence ID" value="PXW90096.1"/>
    <property type="molecule type" value="Genomic_DNA"/>
</dbReference>
<dbReference type="PANTHER" id="PTHR47472">
    <property type="entry name" value="PROPIONYL-COA CARBOXYLASE"/>
    <property type="match status" value="1"/>
</dbReference>
<dbReference type="Pfam" id="PF07287">
    <property type="entry name" value="AtuA"/>
    <property type="match status" value="1"/>
</dbReference>
<reference evidence="2 3" key="1">
    <citation type="submission" date="2018-05" db="EMBL/GenBank/DDBJ databases">
        <title>Genomic Encyclopedia of Type Strains, Phase IV (KMG-IV): sequencing the most valuable type-strain genomes for metagenomic binning, comparative biology and taxonomic classification.</title>
        <authorList>
            <person name="Goeker M."/>
        </authorList>
    </citation>
    <scope>NUCLEOTIDE SEQUENCE [LARGE SCALE GENOMIC DNA]</scope>
    <source>
        <strain evidence="2 3">DSM 28556</strain>
    </source>
</reference>
<keyword evidence="3" id="KW-1185">Reference proteome</keyword>
<name>A0A2V3W980_9BACI</name>
<accession>A0A2V3W980</accession>
<dbReference type="InterPro" id="IPR010839">
    <property type="entry name" value="AtuA_N"/>
</dbReference>
<proteinExistence type="predicted"/>
<dbReference type="Proteomes" id="UP000247978">
    <property type="component" value="Unassembled WGS sequence"/>
</dbReference>